<name>A0ACB7WPU3_DIOAL</name>
<evidence type="ECO:0000313" key="1">
    <source>
        <dbReference type="EMBL" id="KAH7690495.1"/>
    </source>
</evidence>
<gene>
    <name evidence="1" type="ORF">IHE45_02G051700</name>
</gene>
<protein>
    <submittedName>
        <fullName evidence="1">L domain-like protein</fullName>
    </submittedName>
</protein>
<organism evidence="1 2">
    <name type="scientific">Dioscorea alata</name>
    <name type="common">Purple yam</name>
    <dbReference type="NCBI Taxonomy" id="55571"/>
    <lineage>
        <taxon>Eukaryota</taxon>
        <taxon>Viridiplantae</taxon>
        <taxon>Streptophyta</taxon>
        <taxon>Embryophyta</taxon>
        <taxon>Tracheophyta</taxon>
        <taxon>Spermatophyta</taxon>
        <taxon>Magnoliopsida</taxon>
        <taxon>Liliopsida</taxon>
        <taxon>Dioscoreales</taxon>
        <taxon>Dioscoreaceae</taxon>
        <taxon>Dioscorea</taxon>
    </lineage>
</organism>
<accession>A0ACB7WPU3</accession>
<proteinExistence type="predicted"/>
<dbReference type="Proteomes" id="UP000827976">
    <property type="component" value="Chromosome 2"/>
</dbReference>
<dbReference type="EMBL" id="CM037012">
    <property type="protein sequence ID" value="KAH7690495.1"/>
    <property type="molecule type" value="Genomic_DNA"/>
</dbReference>
<sequence>MNNNIEDLPPNPMEYPKLETLILSDNEVLSNIPEIFFQHMGSLKVLDLSSTGIKSLPKSFSCLSNLRVLNLGKCYSLKDISHINGLKMLEILILDGAPVSIAPEGLGWAQNLRVINLGISVSFPPFIDNYFSKELPKFRRLERLFMNKFVGSFQELTSLRHLTHLFIYQVADMDDSSSHELVSPGSWPDRLLEFNICFLQNEPRYYWSHSSYRRVLQLMGTKPLAGWAKRLLAKTINLVLVEFQGTELISISSNIPSLTFSSLEHLRVVNWPNLTNLLGDELTNLISSRLWQWSMQKLEELSVKDCPIMLELFPCDHKAHGMTELLPRLKSLTLQGLQRLQNVLQSFQCLPKLEGLAIHDCGMRYALSFETEIVAMTDPFPTLEVLDIKNCQGMSEMISPHTSLQAPGFFQGLFSLKIGSCPRLTHLFSYKQAISMQHLSELHIQNFAALKAVVIFTEKKKEASASTSTH</sequence>
<keyword evidence="2" id="KW-1185">Reference proteome</keyword>
<comment type="caution">
    <text evidence="1">The sequence shown here is derived from an EMBL/GenBank/DDBJ whole genome shotgun (WGS) entry which is preliminary data.</text>
</comment>
<reference evidence="2" key="1">
    <citation type="journal article" date="2022" name="Nat. Commun.">
        <title>Chromosome evolution and the genetic basis of agronomically important traits in greater yam.</title>
        <authorList>
            <person name="Bredeson J.V."/>
            <person name="Lyons J.B."/>
            <person name="Oniyinde I.O."/>
            <person name="Okereke N.R."/>
            <person name="Kolade O."/>
            <person name="Nnabue I."/>
            <person name="Nwadili C.O."/>
            <person name="Hribova E."/>
            <person name="Parker M."/>
            <person name="Nwogha J."/>
            <person name="Shu S."/>
            <person name="Carlson J."/>
            <person name="Kariba R."/>
            <person name="Muthemba S."/>
            <person name="Knop K."/>
            <person name="Barton G.J."/>
            <person name="Sherwood A.V."/>
            <person name="Lopez-Montes A."/>
            <person name="Asiedu R."/>
            <person name="Jamnadass R."/>
            <person name="Muchugi A."/>
            <person name="Goodstein D."/>
            <person name="Egesi C.N."/>
            <person name="Featherston J."/>
            <person name="Asfaw A."/>
            <person name="Simpson G.G."/>
            <person name="Dolezel J."/>
            <person name="Hendre P.S."/>
            <person name="Van Deynze A."/>
            <person name="Kumar P.L."/>
            <person name="Obidiegwu J.E."/>
            <person name="Bhattacharjee R."/>
            <person name="Rokhsar D.S."/>
        </authorList>
    </citation>
    <scope>NUCLEOTIDE SEQUENCE [LARGE SCALE GENOMIC DNA]</scope>
    <source>
        <strain evidence="2">cv. TDa95/00328</strain>
    </source>
</reference>
<evidence type="ECO:0000313" key="2">
    <source>
        <dbReference type="Proteomes" id="UP000827976"/>
    </source>
</evidence>